<keyword evidence="3" id="KW-0813">Transport</keyword>
<feature type="region of interest" description="Disordered" evidence="9">
    <location>
        <begin position="87"/>
        <end position="117"/>
    </location>
</feature>
<organism evidence="10 11">
    <name type="scientific">Pneumocystis murina (strain B123)</name>
    <name type="common">Mouse pneumocystis pneumonia agent</name>
    <name type="synonym">Pneumocystis carinii f. sp. muris</name>
    <dbReference type="NCBI Taxonomy" id="1069680"/>
    <lineage>
        <taxon>Eukaryota</taxon>
        <taxon>Fungi</taxon>
        <taxon>Dikarya</taxon>
        <taxon>Ascomycota</taxon>
        <taxon>Taphrinomycotina</taxon>
        <taxon>Pneumocystomycetes</taxon>
        <taxon>Pneumocystaceae</taxon>
        <taxon>Pneumocystis</taxon>
    </lineage>
</organism>
<feature type="compositionally biased region" description="Basic residues" evidence="9">
    <location>
        <begin position="107"/>
        <end position="117"/>
    </location>
</feature>
<comment type="caution">
    <text evidence="10">The sequence shown here is derived from an EMBL/GenBank/DDBJ whole genome shotgun (WGS) entry which is preliminary data.</text>
</comment>
<evidence type="ECO:0000256" key="2">
    <source>
        <dbReference type="ARBA" id="ARBA00008132"/>
    </source>
</evidence>
<name>M7PIZ7_PNEMU</name>
<evidence type="ECO:0000256" key="6">
    <source>
        <dbReference type="ARBA" id="ARBA00023054"/>
    </source>
</evidence>
<dbReference type="GO" id="GO:0051028">
    <property type="term" value="P:mRNA transport"/>
    <property type="evidence" value="ECO:0007669"/>
    <property type="project" value="UniProtKB-KW"/>
</dbReference>
<dbReference type="InterPro" id="IPR037650">
    <property type="entry name" value="Loc1"/>
</dbReference>
<evidence type="ECO:0000256" key="8">
    <source>
        <dbReference type="SAM" id="Coils"/>
    </source>
</evidence>
<proteinExistence type="inferred from homology"/>
<dbReference type="GO" id="GO:0030687">
    <property type="term" value="C:preribosome, large subunit precursor"/>
    <property type="evidence" value="ECO:0007669"/>
    <property type="project" value="TreeGrafter"/>
</dbReference>
<evidence type="ECO:0000256" key="3">
    <source>
        <dbReference type="ARBA" id="ARBA00022448"/>
    </source>
</evidence>
<keyword evidence="11" id="KW-1185">Reference proteome</keyword>
<keyword evidence="5" id="KW-0509">mRNA transport</keyword>
<dbReference type="VEuPathDB" id="FungiDB:PNEG_01140"/>
<dbReference type="EMBL" id="AFWA02000006">
    <property type="protein sequence ID" value="EMR10424.1"/>
    <property type="molecule type" value="Genomic_DNA"/>
</dbReference>
<evidence type="ECO:0000313" key="11">
    <source>
        <dbReference type="Proteomes" id="UP000011958"/>
    </source>
</evidence>
<reference evidence="11" key="1">
    <citation type="journal article" date="2016" name="Nat. Commun.">
        <title>Genome analysis of three Pneumocystis species reveals adaptation mechanisms to life exclusively in mammalian hosts.</title>
        <authorList>
            <person name="Ma L."/>
            <person name="Chen Z."/>
            <person name="Huang D.W."/>
            <person name="Kutty G."/>
            <person name="Ishihara M."/>
            <person name="Wang H."/>
            <person name="Abouelleil A."/>
            <person name="Bishop L."/>
            <person name="Davey E."/>
            <person name="Deng R."/>
            <person name="Deng X."/>
            <person name="Fan L."/>
            <person name="Fantoni G."/>
            <person name="Fitzgerald M."/>
            <person name="Gogineni E."/>
            <person name="Goldberg J.M."/>
            <person name="Handley G."/>
            <person name="Hu X."/>
            <person name="Huber C."/>
            <person name="Jiao X."/>
            <person name="Jones K."/>
            <person name="Levin J.Z."/>
            <person name="Liu Y."/>
            <person name="Macdonald P."/>
            <person name="Melnikov A."/>
            <person name="Raley C."/>
            <person name="Sassi M."/>
            <person name="Sherman B.T."/>
            <person name="Song X."/>
            <person name="Sykes S."/>
            <person name="Tran B."/>
            <person name="Walsh L."/>
            <person name="Xia Y."/>
            <person name="Yang J."/>
            <person name="Young S."/>
            <person name="Zeng Q."/>
            <person name="Zheng X."/>
            <person name="Stephens R."/>
            <person name="Nusbaum C."/>
            <person name="Birren B.W."/>
            <person name="Azadi P."/>
            <person name="Lempicki R.A."/>
            <person name="Cuomo C.A."/>
            <person name="Kovacs J.A."/>
        </authorList>
    </citation>
    <scope>NUCLEOTIDE SEQUENCE [LARGE SCALE GENOMIC DNA]</scope>
    <source>
        <strain evidence="11">B123</strain>
    </source>
</reference>
<dbReference type="GO" id="GO:0005730">
    <property type="term" value="C:nucleolus"/>
    <property type="evidence" value="ECO:0007669"/>
    <property type="project" value="UniProtKB-SubCell"/>
</dbReference>
<protein>
    <submittedName>
        <fullName evidence="10">Uncharacterized protein</fullName>
    </submittedName>
</protein>
<gene>
    <name evidence="10" type="ORF">PNEG_01140</name>
</gene>
<dbReference type="GO" id="GO:0008298">
    <property type="term" value="P:intracellular mRNA localization"/>
    <property type="evidence" value="ECO:0007669"/>
    <property type="project" value="TreeGrafter"/>
</dbReference>
<dbReference type="Proteomes" id="UP000011958">
    <property type="component" value="Unassembled WGS sequence"/>
</dbReference>
<dbReference type="GeneID" id="19894837"/>
<keyword evidence="7" id="KW-0539">Nucleus</keyword>
<dbReference type="RefSeq" id="XP_007873054.1">
    <property type="nucleotide sequence ID" value="XM_007874863.1"/>
</dbReference>
<dbReference type="GO" id="GO:0003729">
    <property type="term" value="F:mRNA binding"/>
    <property type="evidence" value="ECO:0007669"/>
    <property type="project" value="InterPro"/>
</dbReference>
<dbReference type="GO" id="GO:0042273">
    <property type="term" value="P:ribosomal large subunit biogenesis"/>
    <property type="evidence" value="ECO:0007669"/>
    <property type="project" value="InterPro"/>
</dbReference>
<evidence type="ECO:0000256" key="5">
    <source>
        <dbReference type="ARBA" id="ARBA00022816"/>
    </source>
</evidence>
<dbReference type="PANTHER" id="PTHR28028">
    <property type="entry name" value="60S RIBOSOMAL SUBUNIT ASSEMBLY/EXPORT PROTEIN LOC1"/>
    <property type="match status" value="1"/>
</dbReference>
<evidence type="ECO:0000256" key="9">
    <source>
        <dbReference type="SAM" id="MobiDB-lite"/>
    </source>
</evidence>
<evidence type="ECO:0000256" key="4">
    <source>
        <dbReference type="ARBA" id="ARBA00022517"/>
    </source>
</evidence>
<evidence type="ECO:0000256" key="7">
    <source>
        <dbReference type="ARBA" id="ARBA00023242"/>
    </source>
</evidence>
<evidence type="ECO:0000256" key="1">
    <source>
        <dbReference type="ARBA" id="ARBA00004604"/>
    </source>
</evidence>
<feature type="coiled-coil region" evidence="8">
    <location>
        <begin position="50"/>
        <end position="77"/>
    </location>
</feature>
<sequence length="117" mass="13867">MSVFRPKNTISDDPKQFSEKKMPISLLNTSTPAKIQKPKKIFVEDKATLLSILEEVNRRLDNRAKIKQEKRKELEAIRCIKKSKIEMRKQAKKNKKQEKWENTLSKIRNKKYSISHD</sequence>
<comment type="similarity">
    <text evidence="2">Belongs to the LOC1 family.</text>
</comment>
<keyword evidence="4" id="KW-0690">Ribosome biogenesis</keyword>
<dbReference type="HOGENOM" id="CLU_2085791_0_0_1"/>
<dbReference type="PANTHER" id="PTHR28028:SF1">
    <property type="entry name" value="60S RIBOSOMAL SUBUNIT ASSEMBLY_EXPORT PROTEIN LOC1"/>
    <property type="match status" value="1"/>
</dbReference>
<keyword evidence="6 8" id="KW-0175">Coiled coil</keyword>
<dbReference type="OrthoDB" id="1743802at2759"/>
<comment type="subcellular location">
    <subcellularLocation>
        <location evidence="1">Nucleus</location>
        <location evidence="1">Nucleolus</location>
    </subcellularLocation>
</comment>
<evidence type="ECO:0000313" key="10">
    <source>
        <dbReference type="EMBL" id="EMR10424.1"/>
    </source>
</evidence>
<dbReference type="AlphaFoldDB" id="M7PIZ7"/>
<accession>M7PIZ7</accession>